<dbReference type="Proteomes" id="UP000321617">
    <property type="component" value="Unassembled WGS sequence"/>
</dbReference>
<accession>A0A562VBR0</accession>
<feature type="transmembrane region" description="Helical" evidence="1">
    <location>
        <begin position="6"/>
        <end position="24"/>
    </location>
</feature>
<gene>
    <name evidence="2" type="ORF">LX16_0998</name>
</gene>
<reference evidence="2 3" key="1">
    <citation type="journal article" date="2013" name="Stand. Genomic Sci.">
        <title>Genomic Encyclopedia of Type Strains, Phase I: The one thousand microbial genomes (KMG-I) project.</title>
        <authorList>
            <person name="Kyrpides N.C."/>
            <person name="Woyke T."/>
            <person name="Eisen J.A."/>
            <person name="Garrity G."/>
            <person name="Lilburn T.G."/>
            <person name="Beck B.J."/>
            <person name="Whitman W.B."/>
            <person name="Hugenholtz P."/>
            <person name="Klenk H.P."/>
        </authorList>
    </citation>
    <scope>NUCLEOTIDE SEQUENCE [LARGE SCALE GENOMIC DNA]</scope>
    <source>
        <strain evidence="2 3">DSM 45044</strain>
    </source>
</reference>
<dbReference type="AlphaFoldDB" id="A0A562VBR0"/>
<dbReference type="EMBL" id="VLLL01000005">
    <property type="protein sequence ID" value="TWJ15298.1"/>
    <property type="molecule type" value="Genomic_DNA"/>
</dbReference>
<protein>
    <submittedName>
        <fullName evidence="2">Uncharacterized protein</fullName>
    </submittedName>
</protein>
<organism evidence="2 3">
    <name type="scientific">Stackebrandtia albiflava</name>
    <dbReference type="NCBI Taxonomy" id="406432"/>
    <lineage>
        <taxon>Bacteria</taxon>
        <taxon>Bacillati</taxon>
        <taxon>Actinomycetota</taxon>
        <taxon>Actinomycetes</taxon>
        <taxon>Glycomycetales</taxon>
        <taxon>Glycomycetaceae</taxon>
        <taxon>Stackebrandtia</taxon>
    </lineage>
</organism>
<name>A0A562VBR0_9ACTN</name>
<keyword evidence="1" id="KW-0472">Membrane</keyword>
<evidence type="ECO:0000256" key="1">
    <source>
        <dbReference type="SAM" id="Phobius"/>
    </source>
</evidence>
<dbReference type="RefSeq" id="WP_170283842.1">
    <property type="nucleotide sequence ID" value="NZ_BAABIJ010000001.1"/>
</dbReference>
<evidence type="ECO:0000313" key="2">
    <source>
        <dbReference type="EMBL" id="TWJ15298.1"/>
    </source>
</evidence>
<evidence type="ECO:0000313" key="3">
    <source>
        <dbReference type="Proteomes" id="UP000321617"/>
    </source>
</evidence>
<keyword evidence="1" id="KW-0812">Transmembrane</keyword>
<keyword evidence="1" id="KW-1133">Transmembrane helix</keyword>
<proteinExistence type="predicted"/>
<feature type="transmembrane region" description="Helical" evidence="1">
    <location>
        <begin position="31"/>
        <end position="51"/>
    </location>
</feature>
<sequence length="56" mass="5902">MESVWPIVLMGAAGLLVGGTYSMFRQERRAAAVVCGVLALVALAGAVLWWWPQGAA</sequence>
<comment type="caution">
    <text evidence="2">The sequence shown here is derived from an EMBL/GenBank/DDBJ whole genome shotgun (WGS) entry which is preliminary data.</text>
</comment>
<keyword evidence="3" id="KW-1185">Reference proteome</keyword>